<evidence type="ECO:0000256" key="3">
    <source>
        <dbReference type="ARBA" id="ARBA00022475"/>
    </source>
</evidence>
<feature type="compositionally biased region" description="Basic and acidic residues" evidence="11">
    <location>
        <begin position="690"/>
        <end position="706"/>
    </location>
</feature>
<evidence type="ECO:0000256" key="6">
    <source>
        <dbReference type="ARBA" id="ARBA00022989"/>
    </source>
</evidence>
<evidence type="ECO:0000256" key="8">
    <source>
        <dbReference type="ARBA" id="ARBA00023136"/>
    </source>
</evidence>
<keyword evidence="3" id="KW-1003">Cell membrane</keyword>
<dbReference type="Proteomes" id="UP000479710">
    <property type="component" value="Unassembled WGS sequence"/>
</dbReference>
<keyword evidence="5 12" id="KW-0732">Signal</keyword>
<comment type="caution">
    <text evidence="14">The sequence shown here is derived from an EMBL/GenBank/DDBJ whole genome shotgun (WGS) entry which is preliminary data.</text>
</comment>
<feature type="region of interest" description="Disordered" evidence="11">
    <location>
        <begin position="690"/>
        <end position="730"/>
    </location>
</feature>
<proteinExistence type="inferred from homology"/>
<feature type="region of interest" description="Disordered" evidence="11">
    <location>
        <begin position="596"/>
        <end position="644"/>
    </location>
</feature>
<keyword evidence="8" id="KW-0472">Membrane</keyword>
<dbReference type="EMBL" id="SPHZ02000003">
    <property type="protein sequence ID" value="KAF0924341.1"/>
    <property type="molecule type" value="Genomic_DNA"/>
</dbReference>
<dbReference type="OrthoDB" id="272303at2759"/>
<evidence type="ECO:0000256" key="9">
    <source>
        <dbReference type="ARBA" id="ARBA00023157"/>
    </source>
</evidence>
<evidence type="ECO:0000259" key="13">
    <source>
        <dbReference type="Pfam" id="PF10699"/>
    </source>
</evidence>
<dbReference type="AlphaFoldDB" id="A0A6G1EI32"/>
<keyword evidence="9" id="KW-1015">Disulfide bond</keyword>
<evidence type="ECO:0000256" key="12">
    <source>
        <dbReference type="SAM" id="SignalP"/>
    </source>
</evidence>
<evidence type="ECO:0000313" key="15">
    <source>
        <dbReference type="Proteomes" id="UP000479710"/>
    </source>
</evidence>
<comment type="similarity">
    <text evidence="2">Belongs to the HAP2/GCS1 family.</text>
</comment>
<reference evidence="14 15" key="1">
    <citation type="submission" date="2019-11" db="EMBL/GenBank/DDBJ databases">
        <title>Whole genome sequence of Oryza granulata.</title>
        <authorList>
            <person name="Li W."/>
        </authorList>
    </citation>
    <scope>NUCLEOTIDE SEQUENCE [LARGE SCALE GENOMIC DNA]</scope>
    <source>
        <strain evidence="15">cv. Menghai</strain>
        <tissue evidence="14">Leaf</tissue>
    </source>
</reference>
<feature type="chain" id="PRO_5033880106" description="Generative cell specific-1/HAP2 domain-containing protein" evidence="12">
    <location>
        <begin position="32"/>
        <end position="730"/>
    </location>
</feature>
<dbReference type="PANTHER" id="PTHR31764:SF0">
    <property type="entry name" value="GENERATIVE CELL SPECIFIC-1_HAP2 DOMAIN-CONTAINING PROTEIN"/>
    <property type="match status" value="1"/>
</dbReference>
<feature type="compositionally biased region" description="Basic residues" evidence="11">
    <location>
        <begin position="598"/>
        <end position="633"/>
    </location>
</feature>
<gene>
    <name evidence="14" type="ORF">E2562_010028</name>
</gene>
<evidence type="ECO:0000256" key="10">
    <source>
        <dbReference type="ARBA" id="ARBA00023279"/>
    </source>
</evidence>
<accession>A0A6G1EI32</accession>
<dbReference type="InterPro" id="IPR018928">
    <property type="entry name" value="HAP2/GCS1_dom"/>
</dbReference>
<evidence type="ECO:0000256" key="4">
    <source>
        <dbReference type="ARBA" id="ARBA00022692"/>
    </source>
</evidence>
<dbReference type="EMBL" id="SPHZ02000003">
    <property type="protein sequence ID" value="KAF0924342.1"/>
    <property type="molecule type" value="Genomic_DNA"/>
</dbReference>
<evidence type="ECO:0000256" key="11">
    <source>
        <dbReference type="SAM" id="MobiDB-lite"/>
    </source>
</evidence>
<evidence type="ECO:0000256" key="1">
    <source>
        <dbReference type="ARBA" id="ARBA00004251"/>
    </source>
</evidence>
<keyword evidence="15" id="KW-1185">Reference proteome</keyword>
<keyword evidence="7" id="KW-0446">Lipid-binding</keyword>
<keyword evidence="4" id="KW-0812">Transmembrane</keyword>
<evidence type="ECO:0000256" key="5">
    <source>
        <dbReference type="ARBA" id="ARBA00022729"/>
    </source>
</evidence>
<protein>
    <recommendedName>
        <fullName evidence="13">Generative cell specific-1/HAP2 domain-containing protein</fullName>
    </recommendedName>
</protein>
<dbReference type="InterPro" id="IPR040326">
    <property type="entry name" value="HAP2/GCS1"/>
</dbReference>
<evidence type="ECO:0000256" key="7">
    <source>
        <dbReference type="ARBA" id="ARBA00023121"/>
    </source>
</evidence>
<feature type="compositionally biased region" description="Basic and acidic residues" evidence="11">
    <location>
        <begin position="634"/>
        <end position="643"/>
    </location>
</feature>
<evidence type="ECO:0000313" key="14">
    <source>
        <dbReference type="EMBL" id="KAF0924341.1"/>
    </source>
</evidence>
<feature type="domain" description="Generative cell specific-1/HAP2" evidence="13">
    <location>
        <begin position="71"/>
        <end position="534"/>
    </location>
</feature>
<keyword evidence="6" id="KW-1133">Transmembrane helix</keyword>
<dbReference type="GO" id="GO:0008289">
    <property type="term" value="F:lipid binding"/>
    <property type="evidence" value="ECO:0007669"/>
    <property type="project" value="UniProtKB-KW"/>
</dbReference>
<name>A0A6G1EI32_9ORYZ</name>
<organism evidence="14 15">
    <name type="scientific">Oryza meyeriana var. granulata</name>
    <dbReference type="NCBI Taxonomy" id="110450"/>
    <lineage>
        <taxon>Eukaryota</taxon>
        <taxon>Viridiplantae</taxon>
        <taxon>Streptophyta</taxon>
        <taxon>Embryophyta</taxon>
        <taxon>Tracheophyta</taxon>
        <taxon>Spermatophyta</taxon>
        <taxon>Magnoliopsida</taxon>
        <taxon>Liliopsida</taxon>
        <taxon>Poales</taxon>
        <taxon>Poaceae</taxon>
        <taxon>BOP clade</taxon>
        <taxon>Oryzoideae</taxon>
        <taxon>Oryzeae</taxon>
        <taxon>Oryzinae</taxon>
        <taxon>Oryza</taxon>
        <taxon>Oryza meyeriana</taxon>
    </lineage>
</organism>
<comment type="subcellular location">
    <subcellularLocation>
        <location evidence="1">Cell membrane</location>
        <topology evidence="1">Single-pass type I membrane protein</topology>
    </subcellularLocation>
</comment>
<keyword evidence="10" id="KW-0278">Fertilization</keyword>
<evidence type="ECO:0000256" key="2">
    <source>
        <dbReference type="ARBA" id="ARBA00010929"/>
    </source>
</evidence>
<feature type="signal peptide" evidence="12">
    <location>
        <begin position="1"/>
        <end position="31"/>
    </location>
</feature>
<dbReference type="PANTHER" id="PTHR31764">
    <property type="entry name" value="PROTEIN HAPLESS 2"/>
    <property type="match status" value="1"/>
</dbReference>
<sequence>MAAPLRRPARASPSLLLLLTLLAAALAPAAGSDVLAKSRLESCARDDSDDPGSRLTCDSKIVLDIAVPSGSDVAYKPEEKFVKTRKCEPDAGAEVVKSCERLWDENGHVIEHTEPVCCPCGPQRRVPSSCGNIFDKMAKGKANTAHCLRFSDDWFHVFEIGRRSLGFSISVQVKNGPSVTEVIVGPDNRTVVSRDNFLRVKLVGDFVGYTSLPSFEDVYLVTPRKGVGGGEPQVLGDDFSRWMMLERVRFTPDGHQCNKIGVGYEAYRSQPNFCSSPLGSCLDDQLWNFWESDHIRINNSQPPQYVVQGRFERINQHPNAGLHTFSVGITEALNTNLLIELSADGIKYVYQRSPGKIISINVSTFEALSQVGNAQVKTKNTGKFEASYSLTFDCSSGINPVEEQSFILKPDEELIRSFDLRSSTDQASNYTCKAILKGSNFSELDRKECQFSTTATVLNNGTQIGSSENHAKGGIWGFLEDIKSWLSTMWGMLIDFFTGISCSTRCSSILKFVMYGLLLAAGTAYFHQLNCICTRDQTPHHTSHLHTATASVLTKLIISLHLGFTVSVLWLLHRKGLFDPLYDWLEDVFGSEAQGAAHLKHRRSHRHSHHHYQHGHKRHKSEPGHHRHRHHILHRDDSRHDDDPPAEVVVHRHGRHEAALGVQRRDGLHIHKHRHGKAVAALPARKIMVRDDDGGGGSVEHRDLEAPRVTTPAGAAQPRPRKRDGRDLYM</sequence>
<dbReference type="GO" id="GO:0005886">
    <property type="term" value="C:plasma membrane"/>
    <property type="evidence" value="ECO:0007669"/>
    <property type="project" value="UniProtKB-SubCell"/>
</dbReference>
<dbReference type="Pfam" id="PF10699">
    <property type="entry name" value="HAP2-GCS1"/>
    <property type="match status" value="1"/>
</dbReference>